<dbReference type="Pfam" id="PF06541">
    <property type="entry name" value="ABC_trans_CmpB"/>
    <property type="match status" value="1"/>
</dbReference>
<evidence type="ECO:0000256" key="1">
    <source>
        <dbReference type="ARBA" id="ARBA00004141"/>
    </source>
</evidence>
<evidence type="ECO:0008006" key="9">
    <source>
        <dbReference type="Google" id="ProtNLM"/>
    </source>
</evidence>
<feature type="transmembrane region" description="Helical" evidence="6">
    <location>
        <begin position="77"/>
        <end position="98"/>
    </location>
</feature>
<protein>
    <recommendedName>
        <fullName evidence="9">Transmembrane protein 229A</fullName>
    </recommendedName>
</protein>
<evidence type="ECO:0000256" key="4">
    <source>
        <dbReference type="ARBA" id="ARBA00022989"/>
    </source>
</evidence>
<keyword evidence="3 6" id="KW-0812">Transmembrane</keyword>
<evidence type="ECO:0000256" key="2">
    <source>
        <dbReference type="ARBA" id="ARBA00006371"/>
    </source>
</evidence>
<evidence type="ECO:0000313" key="8">
    <source>
        <dbReference type="Proteomes" id="UP001163046"/>
    </source>
</evidence>
<reference evidence="7" key="1">
    <citation type="submission" date="2023-01" db="EMBL/GenBank/DDBJ databases">
        <title>Genome assembly of the deep-sea coral Lophelia pertusa.</title>
        <authorList>
            <person name="Herrera S."/>
            <person name="Cordes E."/>
        </authorList>
    </citation>
    <scope>NUCLEOTIDE SEQUENCE</scope>
    <source>
        <strain evidence="7">USNM1676648</strain>
        <tissue evidence="7">Polyp</tissue>
    </source>
</reference>
<name>A0A9W9YQT1_9CNID</name>
<dbReference type="Proteomes" id="UP001163046">
    <property type="component" value="Unassembled WGS sequence"/>
</dbReference>
<evidence type="ECO:0000256" key="5">
    <source>
        <dbReference type="ARBA" id="ARBA00023136"/>
    </source>
</evidence>
<dbReference type="AlphaFoldDB" id="A0A9W9YQT1"/>
<feature type="transmembrane region" description="Helical" evidence="6">
    <location>
        <begin position="118"/>
        <end position="141"/>
    </location>
</feature>
<dbReference type="GO" id="GO:0016020">
    <property type="term" value="C:membrane"/>
    <property type="evidence" value="ECO:0007669"/>
    <property type="project" value="UniProtKB-SubCell"/>
</dbReference>
<organism evidence="7 8">
    <name type="scientific">Desmophyllum pertusum</name>
    <dbReference type="NCBI Taxonomy" id="174260"/>
    <lineage>
        <taxon>Eukaryota</taxon>
        <taxon>Metazoa</taxon>
        <taxon>Cnidaria</taxon>
        <taxon>Anthozoa</taxon>
        <taxon>Hexacorallia</taxon>
        <taxon>Scleractinia</taxon>
        <taxon>Caryophylliina</taxon>
        <taxon>Caryophylliidae</taxon>
        <taxon>Desmophyllum</taxon>
    </lineage>
</organism>
<dbReference type="OrthoDB" id="5946847at2759"/>
<dbReference type="PANTHER" id="PTHR31746:SF2">
    <property type="entry name" value="TRANSMEMBRANE PROTEIN 229A"/>
    <property type="match status" value="1"/>
</dbReference>
<comment type="similarity">
    <text evidence="2">Belongs to the TMEM229 family.</text>
</comment>
<comment type="caution">
    <text evidence="7">The sequence shown here is derived from an EMBL/GenBank/DDBJ whole genome shotgun (WGS) entry which is preliminary data.</text>
</comment>
<keyword evidence="8" id="KW-1185">Reference proteome</keyword>
<dbReference type="EMBL" id="MU827309">
    <property type="protein sequence ID" value="KAJ7360615.1"/>
    <property type="molecule type" value="Genomic_DNA"/>
</dbReference>
<gene>
    <name evidence="7" type="ORF">OS493_015723</name>
</gene>
<proteinExistence type="inferred from homology"/>
<feature type="transmembrane region" description="Helical" evidence="6">
    <location>
        <begin position="9"/>
        <end position="30"/>
    </location>
</feature>
<feature type="transmembrane region" description="Helical" evidence="6">
    <location>
        <begin position="45"/>
        <end position="65"/>
    </location>
</feature>
<keyword evidence="5 6" id="KW-0472">Membrane</keyword>
<accession>A0A9W9YQT1</accession>
<dbReference type="InterPro" id="IPR010540">
    <property type="entry name" value="CmpB_TMEM229"/>
</dbReference>
<sequence>MAVNVWLRMFFYGLHGFFDEILFTSLFNLVESNFLDWTFRGHSSLWSFFMYGFGSFVIEQLYLRWRDKWYLPMPVRGVMYVLWVYVWELSCGLVLRHFNACPWDYSNRQWNVSGLVTLQYFPAWFIASLWQELVAGYLLTLSKDTGDTERKDS</sequence>
<evidence type="ECO:0000256" key="6">
    <source>
        <dbReference type="SAM" id="Phobius"/>
    </source>
</evidence>
<evidence type="ECO:0000256" key="3">
    <source>
        <dbReference type="ARBA" id="ARBA00022692"/>
    </source>
</evidence>
<comment type="subcellular location">
    <subcellularLocation>
        <location evidence="1">Membrane</location>
        <topology evidence="1">Multi-pass membrane protein</topology>
    </subcellularLocation>
</comment>
<keyword evidence="4 6" id="KW-1133">Transmembrane helix</keyword>
<dbReference type="PANTHER" id="PTHR31746">
    <property type="entry name" value="TRANSMEMBRANE PROTEIN 229 FAMILY MEMBER"/>
    <property type="match status" value="1"/>
</dbReference>
<evidence type="ECO:0000313" key="7">
    <source>
        <dbReference type="EMBL" id="KAJ7360615.1"/>
    </source>
</evidence>